<comment type="caution">
    <text evidence="1">The sequence shown here is derived from an EMBL/GenBank/DDBJ whole genome shotgun (WGS) entry which is preliminary data.</text>
</comment>
<organism evidence="1 2">
    <name type="scientific">Catenaria anguillulae PL171</name>
    <dbReference type="NCBI Taxonomy" id="765915"/>
    <lineage>
        <taxon>Eukaryota</taxon>
        <taxon>Fungi</taxon>
        <taxon>Fungi incertae sedis</taxon>
        <taxon>Blastocladiomycota</taxon>
        <taxon>Blastocladiomycetes</taxon>
        <taxon>Blastocladiales</taxon>
        <taxon>Catenariaceae</taxon>
        <taxon>Catenaria</taxon>
    </lineage>
</organism>
<accession>A0A1Y2GH71</accession>
<protein>
    <submittedName>
        <fullName evidence="1">Uncharacterized protein</fullName>
    </submittedName>
</protein>
<reference evidence="1 2" key="1">
    <citation type="submission" date="2016-07" db="EMBL/GenBank/DDBJ databases">
        <title>Pervasive Adenine N6-methylation of Active Genes in Fungi.</title>
        <authorList>
            <consortium name="DOE Joint Genome Institute"/>
            <person name="Mondo S.J."/>
            <person name="Dannebaum R.O."/>
            <person name="Kuo R.C."/>
            <person name="Labutti K."/>
            <person name="Haridas S."/>
            <person name="Kuo A."/>
            <person name="Salamov A."/>
            <person name="Ahrendt S.R."/>
            <person name="Lipzen A."/>
            <person name="Sullivan W."/>
            <person name="Andreopoulos W.B."/>
            <person name="Clum A."/>
            <person name="Lindquist E."/>
            <person name="Daum C."/>
            <person name="Ramamoorthy G.K."/>
            <person name="Gryganskyi A."/>
            <person name="Culley D."/>
            <person name="Magnuson J.K."/>
            <person name="James T.Y."/>
            <person name="O'Malley M.A."/>
            <person name="Stajich J.E."/>
            <person name="Spatafora J.W."/>
            <person name="Visel A."/>
            <person name="Grigoriev I.V."/>
        </authorList>
    </citation>
    <scope>NUCLEOTIDE SEQUENCE [LARGE SCALE GENOMIC DNA]</scope>
    <source>
        <strain evidence="1 2">PL171</strain>
    </source>
</reference>
<name>A0A1Y2GH71_9FUNG</name>
<dbReference type="Proteomes" id="UP000193411">
    <property type="component" value="Unassembled WGS sequence"/>
</dbReference>
<proteinExistence type="predicted"/>
<evidence type="ECO:0000313" key="2">
    <source>
        <dbReference type="Proteomes" id="UP000193411"/>
    </source>
</evidence>
<gene>
    <name evidence="1" type="ORF">BCR44DRAFT_1456632</name>
</gene>
<dbReference type="EMBL" id="MCFL01000455">
    <property type="protein sequence ID" value="ORZ10898.1"/>
    <property type="molecule type" value="Genomic_DNA"/>
</dbReference>
<sequence>MECMDECILPRRASLGANLISEFLMKSGLRIRETFVRSRFANPSLVTRQNFSVAVDVSLGAWQWQRVGLPAATAAPTPRRQHS</sequence>
<dbReference type="AlphaFoldDB" id="A0A1Y2GH71"/>
<keyword evidence="2" id="KW-1185">Reference proteome</keyword>
<evidence type="ECO:0000313" key="1">
    <source>
        <dbReference type="EMBL" id="ORZ10898.1"/>
    </source>
</evidence>